<reference evidence="2 3" key="1">
    <citation type="submission" date="2022-07" db="EMBL/GenBank/DDBJ databases">
        <authorList>
            <person name="Xamxidin M."/>
            <person name="Wu M."/>
        </authorList>
    </citation>
    <scope>NUCLEOTIDE SEQUENCE [LARGE SCALE GENOMIC DNA]</scope>
    <source>
        <strain evidence="2 3">NBRC 111650</strain>
    </source>
</reference>
<organism evidence="2 3">
    <name type="scientific">Limnobacter humi</name>
    <dbReference type="NCBI Taxonomy" id="1778671"/>
    <lineage>
        <taxon>Bacteria</taxon>
        <taxon>Pseudomonadati</taxon>
        <taxon>Pseudomonadota</taxon>
        <taxon>Betaproteobacteria</taxon>
        <taxon>Burkholderiales</taxon>
        <taxon>Burkholderiaceae</taxon>
        <taxon>Limnobacter</taxon>
    </lineage>
</organism>
<name>A0ABT1WJW5_9BURK</name>
<dbReference type="RefSeq" id="WP_256765614.1">
    <property type="nucleotide sequence ID" value="NZ_JANIGO010000008.1"/>
</dbReference>
<sequence length="383" mass="43401">MKTSYSLTGEGHYSVFLNKVLGLSFADMIILYFIASISFRAISRPFERLNISYLKYLSPLIIFMIASGFFYNLVIDFYPKPYLYDLKWVLYLFAGSMLPATLKENSKVMRLGWVMLMLLISDVGDILYVEIFDCCHELPSLLGLPPLFRILSTFILILGSSAFSPFIAWPVISLQLLNMVNTLSLNEIYLSLVAIGIIILTKLKLAKIIPLLFFNFCFLVVPIFLISYGSFLSEFKADGVNTRTVQIENLNMNLSNKGYGLFGMGYGATYREYIATPEFDIFAVGKSIVEDQDSSMSSPVKFIFNTPAAGSIYKYGAIGLIWLFFIILKIQQKYNLTGWRQALLYLLYLAMLFPGFLKLTFVAGYLLALEASKVRERKTAHIS</sequence>
<feature type="transmembrane region" description="Helical" evidence="1">
    <location>
        <begin position="86"/>
        <end position="102"/>
    </location>
</feature>
<evidence type="ECO:0008006" key="4">
    <source>
        <dbReference type="Google" id="ProtNLM"/>
    </source>
</evidence>
<dbReference type="EMBL" id="JANIGO010000008">
    <property type="protein sequence ID" value="MCQ8897800.1"/>
    <property type="molecule type" value="Genomic_DNA"/>
</dbReference>
<evidence type="ECO:0000256" key="1">
    <source>
        <dbReference type="SAM" id="Phobius"/>
    </source>
</evidence>
<evidence type="ECO:0000313" key="2">
    <source>
        <dbReference type="EMBL" id="MCQ8897800.1"/>
    </source>
</evidence>
<keyword evidence="1" id="KW-1133">Transmembrane helix</keyword>
<feature type="transmembrane region" description="Helical" evidence="1">
    <location>
        <begin position="54"/>
        <end position="74"/>
    </location>
</feature>
<keyword evidence="3" id="KW-1185">Reference proteome</keyword>
<feature type="transmembrane region" description="Helical" evidence="1">
    <location>
        <begin position="147"/>
        <end position="168"/>
    </location>
</feature>
<feature type="transmembrane region" description="Helical" evidence="1">
    <location>
        <begin position="312"/>
        <end position="330"/>
    </location>
</feature>
<feature type="transmembrane region" description="Helical" evidence="1">
    <location>
        <begin position="342"/>
        <end position="368"/>
    </location>
</feature>
<comment type="caution">
    <text evidence="2">The sequence shown here is derived from an EMBL/GenBank/DDBJ whole genome shotgun (WGS) entry which is preliminary data.</text>
</comment>
<proteinExistence type="predicted"/>
<feature type="transmembrane region" description="Helical" evidence="1">
    <location>
        <begin position="212"/>
        <end position="231"/>
    </location>
</feature>
<keyword evidence="1" id="KW-0812">Transmembrane</keyword>
<keyword evidence="1" id="KW-0472">Membrane</keyword>
<evidence type="ECO:0000313" key="3">
    <source>
        <dbReference type="Proteomes" id="UP001204142"/>
    </source>
</evidence>
<dbReference type="Proteomes" id="UP001204142">
    <property type="component" value="Unassembled WGS sequence"/>
</dbReference>
<accession>A0ABT1WJW5</accession>
<protein>
    <recommendedName>
        <fullName evidence="4">O-antigen ligase domain-containing protein</fullName>
    </recommendedName>
</protein>
<gene>
    <name evidence="2" type="ORF">NQT62_15265</name>
</gene>
<feature type="transmembrane region" description="Helical" evidence="1">
    <location>
        <begin position="20"/>
        <end position="42"/>
    </location>
</feature>
<feature type="transmembrane region" description="Helical" evidence="1">
    <location>
        <begin position="188"/>
        <end position="205"/>
    </location>
</feature>